<feature type="compositionally biased region" description="Low complexity" evidence="1">
    <location>
        <begin position="309"/>
        <end position="319"/>
    </location>
</feature>
<sequence>MADSGLPSSYACKCLNVRIHPAPPPRPPQKPLEPSFTPVYVGEHDINITHIQLTLRHKGSPTQSKTTEGTQPVRIVSLTCLICQTLVYRISQVSLPDVESGEGPVLPTDDWVEKEILKSTDGWIEVSADALTGNSVTDAESSPQYSKIFGILLPVAEVSTNTADQAQTFLSPPQSVRPSSPTLPESILPHLSELFPPPPFTPTHPVFVHLSSLATAESEKLRASAEEHLRKVLQEKISEVQAAETKLKQDVERIWDNFKHVVQKLEGGDVTLPRIGLRTRRSSSRGRGPTASVRVIDFVPTPSPPARQTSRAAAPAHSALSASLATSTLQNAMWQRGRSRSPGASNRSPARTIRPDSPSTASSKTLGMPINGEAEIREAHRRNMDESVDMATSFKYMMDIGAHIEAARIPPAVQEEADEDEAQADVPSPSTSAVPRGRSPRAGKSAIKKAKPNGDVDAVKEAGSPVRNGTDNSPPKETTTPTKGKRKVTFDVKPDVAIISTAPSKPSSSKGDVPEGTSIRIVSAPSAVLTHASAAEVFDMEGEMLGDELETPGPVAASQPDLPVQEPIRLARRPNRFRHSSGSGLPTSLSSLRPASLPAPSAMRRVVAIDSIDDRARAQNVRDAVLASLPEADSKRRDVDEDVREFSEEADDEPTDVRETEILRLVAASMPSHRSAWKKDGAAWRTFVNRQKAQTRTIPEEDESSAAEGSAYYDESTDSSGPDEETRADNWADDAGLGKSLPIPIGPLGSRRVNGQAKQGATMDKVSAAAMRRASYAERDRMRMVDPGALDFDVDDEEDEPPNFTEDDTQVGGKSMQLALNILQKHSEIPGAGMWRSLA</sequence>
<feature type="compositionally biased region" description="Basic residues" evidence="1">
    <location>
        <begin position="570"/>
        <end position="579"/>
    </location>
</feature>
<feature type="compositionally biased region" description="Acidic residues" evidence="1">
    <location>
        <begin position="792"/>
        <end position="809"/>
    </location>
</feature>
<evidence type="ECO:0000313" key="2">
    <source>
        <dbReference type="EMBL" id="KIP07675.1"/>
    </source>
</evidence>
<dbReference type="OrthoDB" id="2563191at2759"/>
<keyword evidence="3" id="KW-1185">Reference proteome</keyword>
<dbReference type="AlphaFoldDB" id="A0A0C3SB65"/>
<feature type="compositionally biased region" description="Basic residues" evidence="1">
    <location>
        <begin position="438"/>
        <end position="451"/>
    </location>
</feature>
<protein>
    <submittedName>
        <fullName evidence="2">Uncharacterized protein</fullName>
    </submittedName>
</protein>
<feature type="region of interest" description="Disordered" evidence="1">
    <location>
        <begin position="333"/>
        <end position="371"/>
    </location>
</feature>
<feature type="region of interest" description="Disordered" evidence="1">
    <location>
        <begin position="497"/>
        <end position="516"/>
    </location>
</feature>
<feature type="region of interest" description="Disordered" evidence="1">
    <location>
        <begin position="791"/>
        <end position="812"/>
    </location>
</feature>
<dbReference type="STRING" id="745531.A0A0C3SB65"/>
<feature type="region of interest" description="Disordered" evidence="1">
    <location>
        <begin position="546"/>
        <end position="597"/>
    </location>
</feature>
<feature type="region of interest" description="Disordered" evidence="1">
    <location>
        <begin position="691"/>
        <end position="766"/>
    </location>
</feature>
<dbReference type="HOGENOM" id="CLU_016262_0_0_1"/>
<name>A0A0C3SB65_PHLG1</name>
<organism evidence="2 3">
    <name type="scientific">Phlebiopsis gigantea (strain 11061_1 CR5-6)</name>
    <name type="common">White-rot fungus</name>
    <name type="synonym">Peniophora gigantea</name>
    <dbReference type="NCBI Taxonomy" id="745531"/>
    <lineage>
        <taxon>Eukaryota</taxon>
        <taxon>Fungi</taxon>
        <taxon>Dikarya</taxon>
        <taxon>Basidiomycota</taxon>
        <taxon>Agaricomycotina</taxon>
        <taxon>Agaricomycetes</taxon>
        <taxon>Polyporales</taxon>
        <taxon>Phanerochaetaceae</taxon>
        <taxon>Phlebiopsis</taxon>
    </lineage>
</organism>
<gene>
    <name evidence="2" type="ORF">PHLGIDRAFT_127453</name>
</gene>
<feature type="region of interest" description="Disordered" evidence="1">
    <location>
        <begin position="413"/>
        <end position="491"/>
    </location>
</feature>
<dbReference type="Proteomes" id="UP000053257">
    <property type="component" value="Unassembled WGS sequence"/>
</dbReference>
<evidence type="ECO:0000256" key="1">
    <source>
        <dbReference type="SAM" id="MobiDB-lite"/>
    </source>
</evidence>
<reference evidence="2 3" key="1">
    <citation type="journal article" date="2014" name="PLoS Genet.">
        <title>Analysis of the Phlebiopsis gigantea genome, transcriptome and secretome provides insight into its pioneer colonization strategies of wood.</title>
        <authorList>
            <person name="Hori C."/>
            <person name="Ishida T."/>
            <person name="Igarashi K."/>
            <person name="Samejima M."/>
            <person name="Suzuki H."/>
            <person name="Master E."/>
            <person name="Ferreira P."/>
            <person name="Ruiz-Duenas F.J."/>
            <person name="Held B."/>
            <person name="Canessa P."/>
            <person name="Larrondo L.F."/>
            <person name="Schmoll M."/>
            <person name="Druzhinina I.S."/>
            <person name="Kubicek C.P."/>
            <person name="Gaskell J.A."/>
            <person name="Kersten P."/>
            <person name="St John F."/>
            <person name="Glasner J."/>
            <person name="Sabat G."/>
            <person name="Splinter BonDurant S."/>
            <person name="Syed K."/>
            <person name="Yadav J."/>
            <person name="Mgbeahuruike A.C."/>
            <person name="Kovalchuk A."/>
            <person name="Asiegbu F.O."/>
            <person name="Lackner G."/>
            <person name="Hoffmeister D."/>
            <person name="Rencoret J."/>
            <person name="Gutierrez A."/>
            <person name="Sun H."/>
            <person name="Lindquist E."/>
            <person name="Barry K."/>
            <person name="Riley R."/>
            <person name="Grigoriev I.V."/>
            <person name="Henrissat B."/>
            <person name="Kues U."/>
            <person name="Berka R.M."/>
            <person name="Martinez A.T."/>
            <person name="Covert S.F."/>
            <person name="Blanchette R.A."/>
            <person name="Cullen D."/>
        </authorList>
    </citation>
    <scope>NUCLEOTIDE SEQUENCE [LARGE SCALE GENOMIC DNA]</scope>
    <source>
        <strain evidence="2 3">11061_1 CR5-6</strain>
    </source>
</reference>
<feature type="compositionally biased region" description="Basic and acidic residues" evidence="1">
    <location>
        <begin position="632"/>
        <end position="647"/>
    </location>
</feature>
<feature type="region of interest" description="Disordered" evidence="1">
    <location>
        <begin position="628"/>
        <end position="658"/>
    </location>
</feature>
<evidence type="ECO:0000313" key="3">
    <source>
        <dbReference type="Proteomes" id="UP000053257"/>
    </source>
</evidence>
<feature type="compositionally biased region" description="Low complexity" evidence="1">
    <location>
        <begin position="580"/>
        <end position="597"/>
    </location>
</feature>
<feature type="compositionally biased region" description="Polar residues" evidence="1">
    <location>
        <begin position="501"/>
        <end position="510"/>
    </location>
</feature>
<proteinExistence type="predicted"/>
<accession>A0A0C3SB65</accession>
<feature type="region of interest" description="Disordered" evidence="1">
    <location>
        <begin position="277"/>
        <end position="319"/>
    </location>
</feature>
<dbReference type="EMBL" id="KN840492">
    <property type="protein sequence ID" value="KIP07675.1"/>
    <property type="molecule type" value="Genomic_DNA"/>
</dbReference>